<evidence type="ECO:0000313" key="4">
    <source>
        <dbReference type="Proteomes" id="UP000014523"/>
    </source>
</evidence>
<keyword evidence="4" id="KW-1185">Reference proteome</keyword>
<dbReference type="SUPFAM" id="SSF52499">
    <property type="entry name" value="Isochorismatase-like hydrolases"/>
    <property type="match status" value="1"/>
</dbReference>
<evidence type="ECO:0000259" key="2">
    <source>
        <dbReference type="Pfam" id="PF00857"/>
    </source>
</evidence>
<dbReference type="Pfam" id="PF00857">
    <property type="entry name" value="Isochorismatase"/>
    <property type="match status" value="1"/>
</dbReference>
<protein>
    <recommendedName>
        <fullName evidence="2">Isochorismatase-like domain-containing protein</fullName>
    </recommendedName>
</protein>
<name>A0A829HJ15_9GAMM</name>
<dbReference type="InterPro" id="IPR050272">
    <property type="entry name" value="Isochorismatase-like_hydrls"/>
</dbReference>
<sequence>MLSKHKETDISTELNVVDALVIVDVQNAFVLGAEAVPASKQLIESISILLAKARLAHASVIFLQNDGDIGTLDEPYKVGWELFFPPQSHEFIIRKNQDNGFSGTLLKQKLEDDEIRSFAICGVLSEMCVAATARAALELGYDVLLPHDAHATYDVPSGPGSDGVPAVMVARVAEWSLGDEIIICTSVNEVGFTKRKEGRA</sequence>
<organism evidence="3 4">
    <name type="scientific">Acinetobacter gyllenbergii CIP 110306 = MTCC 11365</name>
    <dbReference type="NCBI Taxonomy" id="1217657"/>
    <lineage>
        <taxon>Bacteria</taxon>
        <taxon>Pseudomonadati</taxon>
        <taxon>Pseudomonadota</taxon>
        <taxon>Gammaproteobacteria</taxon>
        <taxon>Moraxellales</taxon>
        <taxon>Moraxellaceae</taxon>
        <taxon>Acinetobacter</taxon>
    </lineage>
</organism>
<dbReference type="PANTHER" id="PTHR43540:SF1">
    <property type="entry name" value="ISOCHORISMATASE HYDROLASE"/>
    <property type="match status" value="1"/>
</dbReference>
<dbReference type="AlphaFoldDB" id="A0A829HJ15"/>
<evidence type="ECO:0000313" key="3">
    <source>
        <dbReference type="EMBL" id="EPF88049.1"/>
    </source>
</evidence>
<dbReference type="EMBL" id="ATGG01000011">
    <property type="protein sequence ID" value="EPF88049.1"/>
    <property type="molecule type" value="Genomic_DNA"/>
</dbReference>
<accession>A0A829HJ15</accession>
<dbReference type="PANTHER" id="PTHR43540">
    <property type="entry name" value="PEROXYUREIDOACRYLATE/UREIDOACRYLATE AMIDOHYDROLASE-RELATED"/>
    <property type="match status" value="1"/>
</dbReference>
<comment type="caution">
    <text evidence="3">The sequence shown here is derived from an EMBL/GenBank/DDBJ whole genome shotgun (WGS) entry which is preliminary data.</text>
</comment>
<dbReference type="Proteomes" id="UP000014523">
    <property type="component" value="Unassembled WGS sequence"/>
</dbReference>
<dbReference type="Gene3D" id="3.40.50.850">
    <property type="entry name" value="Isochorismatase-like"/>
    <property type="match status" value="1"/>
</dbReference>
<dbReference type="InterPro" id="IPR000868">
    <property type="entry name" value="Isochorismatase-like_dom"/>
</dbReference>
<gene>
    <name evidence="3" type="ORF">F957_01336</name>
</gene>
<reference evidence="3 4" key="1">
    <citation type="submission" date="2013-06" db="EMBL/GenBank/DDBJ databases">
        <title>The Genome Sequence of Acinetobacter gyllenbergii CIP 110306.</title>
        <authorList>
            <consortium name="The Broad Institute Genome Sequencing Platform"/>
            <consortium name="The Broad Institute Genome Sequencing Center for Infectious Disease"/>
            <person name="Cerqueira G."/>
            <person name="Feldgarden M."/>
            <person name="Courvalin P."/>
            <person name="Perichon B."/>
            <person name="Grillot-Courvalin C."/>
            <person name="Clermont D."/>
            <person name="Rocha E."/>
            <person name="Yoon E.-J."/>
            <person name="Nemec A."/>
            <person name="Young S.K."/>
            <person name="Zeng Q."/>
            <person name="Gargeya S."/>
            <person name="Fitzgerald M."/>
            <person name="Abouelleil A."/>
            <person name="Alvarado L."/>
            <person name="Berlin A.M."/>
            <person name="Chapman S.B."/>
            <person name="Dewar J."/>
            <person name="Goldberg J."/>
            <person name="Griggs A."/>
            <person name="Gujja S."/>
            <person name="Hansen M."/>
            <person name="Howarth C."/>
            <person name="Imamovic A."/>
            <person name="Larimer J."/>
            <person name="McCowan C."/>
            <person name="Murphy C."/>
            <person name="Pearson M."/>
            <person name="Priest M."/>
            <person name="Roberts A."/>
            <person name="Saif S."/>
            <person name="Shea T."/>
            <person name="Sykes S."/>
            <person name="Wortman J."/>
            <person name="Nusbaum C."/>
            <person name="Birren B."/>
        </authorList>
    </citation>
    <scope>NUCLEOTIDE SEQUENCE [LARGE SCALE GENOMIC DNA]</scope>
    <source>
        <strain evidence="3 4">CIP 110306</strain>
    </source>
</reference>
<dbReference type="InterPro" id="IPR036380">
    <property type="entry name" value="Isochorismatase-like_sf"/>
</dbReference>
<dbReference type="RefSeq" id="WP_016540189.1">
    <property type="nucleotide sequence ID" value="NZ_ASQH01000001.1"/>
</dbReference>
<feature type="domain" description="Isochorismatase-like" evidence="2">
    <location>
        <begin position="19"/>
        <end position="155"/>
    </location>
</feature>
<evidence type="ECO:0000256" key="1">
    <source>
        <dbReference type="ARBA" id="ARBA00022801"/>
    </source>
</evidence>
<keyword evidence="1" id="KW-0378">Hydrolase</keyword>
<dbReference type="GO" id="GO:0016787">
    <property type="term" value="F:hydrolase activity"/>
    <property type="evidence" value="ECO:0007669"/>
    <property type="project" value="UniProtKB-KW"/>
</dbReference>
<proteinExistence type="predicted"/>